<proteinExistence type="predicted"/>
<organism evidence="1 2">
    <name type="scientific">Leptospira fainei serovar Hurstbridge str. BUT 6</name>
    <dbReference type="NCBI Taxonomy" id="1193011"/>
    <lineage>
        <taxon>Bacteria</taxon>
        <taxon>Pseudomonadati</taxon>
        <taxon>Spirochaetota</taxon>
        <taxon>Spirochaetia</taxon>
        <taxon>Leptospirales</taxon>
        <taxon>Leptospiraceae</taxon>
        <taxon>Leptospira</taxon>
    </lineage>
</organism>
<accession>S3UVN4</accession>
<protein>
    <submittedName>
        <fullName evidence="1">Uncharacterized protein</fullName>
    </submittedName>
</protein>
<keyword evidence="2" id="KW-1185">Reference proteome</keyword>
<evidence type="ECO:0000313" key="1">
    <source>
        <dbReference type="EMBL" id="EPG73323.1"/>
    </source>
</evidence>
<gene>
    <name evidence="1" type="ORF">LEP1GSC058_3992</name>
</gene>
<name>S3UVN4_9LEPT</name>
<dbReference type="AlphaFoldDB" id="S3UVN4"/>
<reference evidence="1" key="1">
    <citation type="submission" date="2013-04" db="EMBL/GenBank/DDBJ databases">
        <authorList>
            <person name="Harkins D.M."/>
            <person name="Durkin A.S."/>
            <person name="Selengut J.D."/>
            <person name="Sanka R."/>
            <person name="DePew J."/>
            <person name="Purushe J."/>
            <person name="Ahmed A."/>
            <person name="van der Linden H."/>
            <person name="Goris M.G.A."/>
            <person name="Hartskeerl R.A."/>
            <person name="Vinetz J.M."/>
            <person name="Sutton G.G."/>
            <person name="Nelson W.C."/>
            <person name="Fouts D.E."/>
        </authorList>
    </citation>
    <scope>NUCLEOTIDE SEQUENCE [LARGE SCALE GENOMIC DNA]</scope>
    <source>
        <strain evidence="1">BUT 6</strain>
    </source>
</reference>
<comment type="caution">
    <text evidence="1">The sequence shown here is derived from an EMBL/GenBank/DDBJ whole genome shotgun (WGS) entry which is preliminary data.</text>
</comment>
<dbReference type="EMBL" id="AKWZ02000010">
    <property type="protein sequence ID" value="EPG73323.1"/>
    <property type="molecule type" value="Genomic_DNA"/>
</dbReference>
<evidence type="ECO:0000313" key="2">
    <source>
        <dbReference type="Proteomes" id="UP000014540"/>
    </source>
</evidence>
<sequence length="55" mass="6154">MPNSPENPAQSISKYGFRIKKAKDELPRQVSTIIHLLEKFTATPQTTERARISGA</sequence>
<dbReference type="Proteomes" id="UP000014540">
    <property type="component" value="Unassembled WGS sequence"/>
</dbReference>